<proteinExistence type="predicted"/>
<comment type="caution">
    <text evidence="1">The sequence shown here is derived from an EMBL/GenBank/DDBJ whole genome shotgun (WGS) entry which is preliminary data.</text>
</comment>
<protein>
    <submittedName>
        <fullName evidence="1">Uncharacterized protein</fullName>
    </submittedName>
</protein>
<keyword evidence="2" id="KW-1185">Reference proteome</keyword>
<evidence type="ECO:0000313" key="2">
    <source>
        <dbReference type="Proteomes" id="UP001428341"/>
    </source>
</evidence>
<dbReference type="EMBL" id="JBCGBO010000002">
    <property type="protein sequence ID" value="KAK9221842.1"/>
    <property type="molecule type" value="Genomic_DNA"/>
</dbReference>
<dbReference type="AlphaFoldDB" id="A0AAP0MXM0"/>
<reference evidence="1 2" key="1">
    <citation type="submission" date="2024-05" db="EMBL/GenBank/DDBJ databases">
        <title>Haplotype-resolved chromosome-level genome assembly of Huyou (Citrus changshanensis).</title>
        <authorList>
            <person name="Miao C."/>
            <person name="Chen W."/>
            <person name="Wu Y."/>
            <person name="Wang L."/>
            <person name="Zhao S."/>
            <person name="Grierson D."/>
            <person name="Xu C."/>
            <person name="Chen K."/>
        </authorList>
    </citation>
    <scope>NUCLEOTIDE SEQUENCE [LARGE SCALE GENOMIC DNA]</scope>
    <source>
        <strain evidence="1">01-14</strain>
        <tissue evidence="1">Leaf</tissue>
    </source>
</reference>
<name>A0AAP0MXM0_9ROSI</name>
<sequence length="82" mass="9543">MEFFVGLLQATMNMIQAYNLYRDSEGEWCRARAEKNEVANEVIQLRAKLTFLMSGHDSLKLEHDINSGVINNKDEEIARLRR</sequence>
<accession>A0AAP0MXM0</accession>
<organism evidence="1 2">
    <name type="scientific">Citrus x changshan-huyou</name>
    <dbReference type="NCBI Taxonomy" id="2935761"/>
    <lineage>
        <taxon>Eukaryota</taxon>
        <taxon>Viridiplantae</taxon>
        <taxon>Streptophyta</taxon>
        <taxon>Embryophyta</taxon>
        <taxon>Tracheophyta</taxon>
        <taxon>Spermatophyta</taxon>
        <taxon>Magnoliopsida</taxon>
        <taxon>eudicotyledons</taxon>
        <taxon>Gunneridae</taxon>
        <taxon>Pentapetalae</taxon>
        <taxon>rosids</taxon>
        <taxon>malvids</taxon>
        <taxon>Sapindales</taxon>
        <taxon>Rutaceae</taxon>
        <taxon>Aurantioideae</taxon>
        <taxon>Citrus</taxon>
    </lineage>
</organism>
<dbReference type="Proteomes" id="UP001428341">
    <property type="component" value="Unassembled WGS sequence"/>
</dbReference>
<gene>
    <name evidence="1" type="ORF">WN944_010271</name>
</gene>
<evidence type="ECO:0000313" key="1">
    <source>
        <dbReference type="EMBL" id="KAK9221842.1"/>
    </source>
</evidence>